<dbReference type="GO" id="GO:0005525">
    <property type="term" value="F:GTP binding"/>
    <property type="evidence" value="ECO:0007669"/>
    <property type="project" value="InterPro"/>
</dbReference>
<dbReference type="PANTHER" id="PTHR14659:SF1">
    <property type="entry name" value="ALPHA- AND GAMMA-ADAPTIN-BINDING PROTEIN P34"/>
    <property type="match status" value="1"/>
</dbReference>
<dbReference type="CDD" id="cd00882">
    <property type="entry name" value="Ras_like_GTPase"/>
    <property type="match status" value="1"/>
</dbReference>
<accession>A0AAN8USS9</accession>
<sequence length="415" mass="46077">MEELLHPPESLALEDRPGILFIGSSSVGKHTLLSRLLGVDDVEDKSNSTSKVIGHGWTIDTKYYTADVSIWMAHLDDEFSLSTFPISHHLVALVMVFDMSELASFASLKDWVSRTEIERFDILLCIGNKVDLLPGHSAHAEYRRCVLGKEDASLDLCTDPMEFGISDTEGVSLLSDDEHHDHSWEIKRSCSEWCTEHNIEFVEACASNLEFDKCLSVHGDLQGVERLYGALSAHMWPGMILKSKNRIIEPLLPEKEELSEDETDIEIEYEILSGGSAEPWDDTFEGWVSATDGSTAAMHVGDTGNKNPAVVEDISNRTNHIRVGSQPSTSATPLPEEVDTGSIQKALDSDQSNEVEEGTCYEFEDLEQLMSEIGNMRDNLRLMPDFQRREIAAQLAMKMAAMFGGSSEDEDGADE</sequence>
<evidence type="ECO:0000313" key="1">
    <source>
        <dbReference type="EMBL" id="KAK6916931.1"/>
    </source>
</evidence>
<dbReference type="Pfam" id="PF00071">
    <property type="entry name" value="Ras"/>
    <property type="match status" value="1"/>
</dbReference>
<dbReference type="InterPro" id="IPR019341">
    <property type="entry name" value="Alpha/Gamma-adaptin-bd_p34"/>
</dbReference>
<dbReference type="EMBL" id="JBAMMX010000023">
    <property type="protein sequence ID" value="KAK6916931.1"/>
    <property type="molecule type" value="Genomic_DNA"/>
</dbReference>
<dbReference type="InterPro" id="IPR001806">
    <property type="entry name" value="Small_GTPase"/>
</dbReference>
<gene>
    <name evidence="1" type="ORF">RJ641_017682</name>
</gene>
<proteinExistence type="predicted"/>
<dbReference type="Gene3D" id="3.40.50.11960">
    <property type="match status" value="1"/>
</dbReference>
<organism evidence="1 2">
    <name type="scientific">Dillenia turbinata</name>
    <dbReference type="NCBI Taxonomy" id="194707"/>
    <lineage>
        <taxon>Eukaryota</taxon>
        <taxon>Viridiplantae</taxon>
        <taxon>Streptophyta</taxon>
        <taxon>Embryophyta</taxon>
        <taxon>Tracheophyta</taxon>
        <taxon>Spermatophyta</taxon>
        <taxon>Magnoliopsida</taxon>
        <taxon>eudicotyledons</taxon>
        <taxon>Gunneridae</taxon>
        <taxon>Pentapetalae</taxon>
        <taxon>Dilleniales</taxon>
        <taxon>Dilleniaceae</taxon>
        <taxon>Dillenia</taxon>
    </lineage>
</organism>
<dbReference type="Pfam" id="PF10199">
    <property type="entry name" value="Adaptin_binding"/>
    <property type="match status" value="1"/>
</dbReference>
<dbReference type="PANTHER" id="PTHR14659">
    <property type="entry name" value="ALPHA- AND GAMMA-ADAPTIN-BINDING PROTEIN P34"/>
    <property type="match status" value="1"/>
</dbReference>
<evidence type="ECO:0000313" key="2">
    <source>
        <dbReference type="Proteomes" id="UP001370490"/>
    </source>
</evidence>
<dbReference type="Proteomes" id="UP001370490">
    <property type="component" value="Unassembled WGS sequence"/>
</dbReference>
<name>A0AAN8USS9_9MAGN</name>
<protein>
    <submittedName>
        <fullName evidence="1">Uncharacterized protein</fullName>
    </submittedName>
</protein>
<keyword evidence="2" id="KW-1185">Reference proteome</keyword>
<comment type="caution">
    <text evidence="1">The sequence shown here is derived from an EMBL/GenBank/DDBJ whole genome shotgun (WGS) entry which is preliminary data.</text>
</comment>
<dbReference type="AlphaFoldDB" id="A0AAN8USS9"/>
<dbReference type="InterPro" id="IPR027417">
    <property type="entry name" value="P-loop_NTPase"/>
</dbReference>
<dbReference type="SUPFAM" id="SSF52540">
    <property type="entry name" value="P-loop containing nucleoside triphosphate hydrolases"/>
    <property type="match status" value="1"/>
</dbReference>
<dbReference type="GO" id="GO:0003924">
    <property type="term" value="F:GTPase activity"/>
    <property type="evidence" value="ECO:0007669"/>
    <property type="project" value="InterPro"/>
</dbReference>
<reference evidence="1 2" key="1">
    <citation type="submission" date="2023-12" db="EMBL/GenBank/DDBJ databases">
        <title>A high-quality genome assembly for Dillenia turbinata (Dilleniales).</title>
        <authorList>
            <person name="Chanderbali A."/>
        </authorList>
    </citation>
    <scope>NUCLEOTIDE SEQUENCE [LARGE SCALE GENOMIC DNA]</scope>
    <source>
        <strain evidence="1">LSX21</strain>
        <tissue evidence="1">Leaf</tissue>
    </source>
</reference>